<gene>
    <name evidence="2" type="ORF">AOE01nite_16190</name>
</gene>
<name>A0A511XKB9_9PROT</name>
<accession>A0A511XKB9</accession>
<keyword evidence="1" id="KW-0732">Signal</keyword>
<dbReference type="AlphaFoldDB" id="A0A511XKB9"/>
<sequence length="124" mass="13031">MKTCLFLCFAAAFSLGVSGTATRAATVWTASGCGSEPSAPALDVSGVDKYNSSVDRAAAYEKAARAYNACVSKEANREETIASNEARDKISHIHEGSTAVQQRIAANFTKMTTTLKAAGNKFSK</sequence>
<comment type="caution">
    <text evidence="2">The sequence shown here is derived from an EMBL/GenBank/DDBJ whole genome shotgun (WGS) entry which is preliminary data.</text>
</comment>
<evidence type="ECO:0000313" key="2">
    <source>
        <dbReference type="EMBL" id="GEN63395.1"/>
    </source>
</evidence>
<feature type="signal peptide" evidence="1">
    <location>
        <begin position="1"/>
        <end position="23"/>
    </location>
</feature>
<evidence type="ECO:0000313" key="3">
    <source>
        <dbReference type="Proteomes" id="UP000321746"/>
    </source>
</evidence>
<reference evidence="2 3" key="1">
    <citation type="submission" date="2019-07" db="EMBL/GenBank/DDBJ databases">
        <title>Whole genome shotgun sequence of Acetobacter oeni NBRC 105207.</title>
        <authorList>
            <person name="Hosoyama A."/>
            <person name="Uohara A."/>
            <person name="Ohji S."/>
            <person name="Ichikawa N."/>
        </authorList>
    </citation>
    <scope>NUCLEOTIDE SEQUENCE [LARGE SCALE GENOMIC DNA]</scope>
    <source>
        <strain evidence="2 3">NBRC 105207</strain>
    </source>
</reference>
<keyword evidence="3" id="KW-1185">Reference proteome</keyword>
<proteinExistence type="predicted"/>
<protein>
    <recommendedName>
        <fullName evidence="4">Lipoprotein</fullName>
    </recommendedName>
</protein>
<dbReference type="EMBL" id="BJYG01000019">
    <property type="protein sequence ID" value="GEN63395.1"/>
    <property type="molecule type" value="Genomic_DNA"/>
</dbReference>
<dbReference type="RefSeq" id="WP_146887903.1">
    <property type="nucleotide sequence ID" value="NZ_BJYG01000019.1"/>
</dbReference>
<dbReference type="Proteomes" id="UP000321746">
    <property type="component" value="Unassembled WGS sequence"/>
</dbReference>
<organism evidence="2 3">
    <name type="scientific">Acetobacter oeni</name>
    <dbReference type="NCBI Taxonomy" id="304077"/>
    <lineage>
        <taxon>Bacteria</taxon>
        <taxon>Pseudomonadati</taxon>
        <taxon>Pseudomonadota</taxon>
        <taxon>Alphaproteobacteria</taxon>
        <taxon>Acetobacterales</taxon>
        <taxon>Acetobacteraceae</taxon>
        <taxon>Acetobacter</taxon>
    </lineage>
</organism>
<feature type="chain" id="PRO_5021726282" description="Lipoprotein" evidence="1">
    <location>
        <begin position="24"/>
        <end position="124"/>
    </location>
</feature>
<evidence type="ECO:0008006" key="4">
    <source>
        <dbReference type="Google" id="ProtNLM"/>
    </source>
</evidence>
<dbReference type="OrthoDB" id="7278546at2"/>
<evidence type="ECO:0000256" key="1">
    <source>
        <dbReference type="SAM" id="SignalP"/>
    </source>
</evidence>